<proteinExistence type="predicted"/>
<evidence type="ECO:0000313" key="5">
    <source>
        <dbReference type="EMBL" id="TKJ42299.1"/>
    </source>
</evidence>
<organism evidence="5 6">
    <name type="scientific">candidate division LCP-89 bacterium B3_LCP</name>
    <dbReference type="NCBI Taxonomy" id="2012998"/>
    <lineage>
        <taxon>Bacteria</taxon>
        <taxon>Pseudomonadati</taxon>
        <taxon>Bacteria division LCP-89</taxon>
    </lineage>
</organism>
<dbReference type="SUPFAM" id="SSF51703">
    <property type="entry name" value="Cobalamin (vitamin B12)-dependent enzymes"/>
    <property type="match status" value="1"/>
</dbReference>
<dbReference type="InterPro" id="IPR016176">
    <property type="entry name" value="Cbl-dep_enz_cat"/>
</dbReference>
<evidence type="ECO:0000256" key="3">
    <source>
        <dbReference type="SAM" id="MobiDB-lite"/>
    </source>
</evidence>
<evidence type="ECO:0000313" key="6">
    <source>
        <dbReference type="Proteomes" id="UP000319619"/>
    </source>
</evidence>
<dbReference type="GO" id="GO:0031419">
    <property type="term" value="F:cobalamin binding"/>
    <property type="evidence" value="ECO:0007669"/>
    <property type="project" value="InterPro"/>
</dbReference>
<dbReference type="Proteomes" id="UP000319619">
    <property type="component" value="Unassembled WGS sequence"/>
</dbReference>
<dbReference type="Pfam" id="PF01642">
    <property type="entry name" value="MM_CoA_mutase"/>
    <property type="match status" value="1"/>
</dbReference>
<dbReference type="PANTHER" id="PTHR48101">
    <property type="entry name" value="METHYLMALONYL-COA MUTASE, MITOCHONDRIAL-RELATED"/>
    <property type="match status" value="1"/>
</dbReference>
<feature type="domain" description="Methylmalonyl-CoA mutase alpha/beta chain catalytic" evidence="4">
    <location>
        <begin position="32"/>
        <end position="546"/>
    </location>
</feature>
<dbReference type="Gene3D" id="3.20.20.240">
    <property type="entry name" value="Methylmalonyl-CoA mutase"/>
    <property type="match status" value="1"/>
</dbReference>
<accession>A0A532V531</accession>
<reference evidence="5 6" key="1">
    <citation type="submission" date="2017-06" db="EMBL/GenBank/DDBJ databases">
        <title>Novel microbial phyla capable of carbon fixation and sulfur reduction in deep-sea sediments.</title>
        <authorList>
            <person name="Huang J."/>
            <person name="Baker B."/>
            <person name="Wang Y."/>
        </authorList>
    </citation>
    <scope>NUCLEOTIDE SEQUENCE [LARGE SCALE GENOMIC DNA]</scope>
    <source>
        <strain evidence="5">B3_LCP</strain>
    </source>
</reference>
<dbReference type="PANTHER" id="PTHR48101:SF1">
    <property type="entry name" value="METHYLMALONYL-COA MUTASE, LARGE SUBUNIT"/>
    <property type="match status" value="1"/>
</dbReference>
<dbReference type="NCBIfam" id="TIGR00641">
    <property type="entry name" value="acid_CoA_mut_N"/>
    <property type="match status" value="1"/>
</dbReference>
<evidence type="ECO:0000259" key="4">
    <source>
        <dbReference type="Pfam" id="PF01642"/>
    </source>
</evidence>
<dbReference type="AlphaFoldDB" id="A0A532V531"/>
<feature type="coiled-coil region" evidence="2">
    <location>
        <begin position="477"/>
        <end position="504"/>
    </location>
</feature>
<comment type="caution">
    <text evidence="5">The sequence shown here is derived from an EMBL/GenBank/DDBJ whole genome shotgun (WGS) entry which is preliminary data.</text>
</comment>
<feature type="region of interest" description="Disordered" evidence="3">
    <location>
        <begin position="1"/>
        <end position="24"/>
    </location>
</feature>
<dbReference type="InterPro" id="IPR006098">
    <property type="entry name" value="MMCoA_mutase_a_cat"/>
</dbReference>
<evidence type="ECO:0000256" key="1">
    <source>
        <dbReference type="ARBA" id="ARBA00023235"/>
    </source>
</evidence>
<dbReference type="InterPro" id="IPR006099">
    <property type="entry name" value="MeMalonylCoA_mutase_a/b_cat"/>
</dbReference>
<dbReference type="GO" id="GO:0004494">
    <property type="term" value="F:methylmalonyl-CoA mutase activity"/>
    <property type="evidence" value="ECO:0007669"/>
    <property type="project" value="InterPro"/>
</dbReference>
<dbReference type="EMBL" id="NJBN01000001">
    <property type="protein sequence ID" value="TKJ42299.1"/>
    <property type="molecule type" value="Genomic_DNA"/>
</dbReference>
<keyword evidence="2" id="KW-0175">Coiled coil</keyword>
<protein>
    <submittedName>
        <fullName evidence="5">Methylmalonyl-CoA mutase</fullName>
    </submittedName>
</protein>
<name>A0A532V531_UNCL8</name>
<dbReference type="CDD" id="cd03680">
    <property type="entry name" value="MM_CoA_mutase_ICM_like"/>
    <property type="match status" value="1"/>
</dbReference>
<gene>
    <name evidence="5" type="ORF">CEE37_01065</name>
</gene>
<evidence type="ECO:0000256" key="2">
    <source>
        <dbReference type="SAM" id="Coils"/>
    </source>
</evidence>
<keyword evidence="1" id="KW-0413">Isomerase</keyword>
<sequence length="554" mass="62651">MSDDKDSVKKAKHHWQKETAKGSKNRLKRYMTTSSEDIPMLVTPDDLPEFDYMDKLGFPGEYPFTRGIHSNMYRGRLWTMRMFSGHGSPEDTNERYKFLLKKGQTGLSVAFDLPTLMGRDSDDPWAEGEVGKCGVAVCSLRDMEALFDGISLEKVSTSMTINSPAAILWAFYIAAAEKQGAKRENLRGTIQNDILKEYIAQKEFIFPPGPSLRLIVDTIEFGTNELPQWNTISISGYHIREAGATAAQELAFTLKDGFTYIEAALERGLEIDEFAPRLSLFFDSHLDFFEEIAKFRAARRIWGKQLKEKYKAKNPRSWLCRFHTQTAGCSLTAQQPENNLVRTAFQAMAAVLGGTQSLHTNSMDETWALPSAKAAKLALRTQQVLAEETGVANPIDPLGGSYFVEWLTDIIQEMAEEYFDRIDDIGGMVPAIENGFPQKEIAAAAYRYQQEIDKRERLIVGVNEYVDEDEKLEIPILKITEEMVNRQVGNLKELRKRRDSAEVKEKLIALREAAEGTDNLMPHFIDCAHAYCTLGEMVGVLKEVFSEYTEPAFF</sequence>